<dbReference type="Gene3D" id="3.40.50.800">
    <property type="entry name" value="Anticodon-binding domain"/>
    <property type="match status" value="1"/>
</dbReference>
<comment type="caution">
    <text evidence="11">The sequence shown here is derived from an EMBL/GenBank/DDBJ whole genome shotgun (WGS) entry which is preliminary data.</text>
</comment>
<keyword evidence="4" id="KW-0547">Nucleotide-binding</keyword>
<accession>A0A1G2EYQ0</accession>
<protein>
    <recommendedName>
        <fullName evidence="2">Proline--tRNA ligase</fullName>
        <ecNumber evidence="1">6.1.1.15</ecNumber>
    </recommendedName>
    <alternativeName>
        <fullName evidence="8">Prolyl-tRNA synthetase</fullName>
    </alternativeName>
</protein>
<evidence type="ECO:0000256" key="1">
    <source>
        <dbReference type="ARBA" id="ARBA00012831"/>
    </source>
</evidence>
<evidence type="ECO:0000256" key="4">
    <source>
        <dbReference type="ARBA" id="ARBA00022741"/>
    </source>
</evidence>
<dbReference type="SUPFAM" id="SSF55681">
    <property type="entry name" value="Class II aaRS and biotin synthetases"/>
    <property type="match status" value="1"/>
</dbReference>
<dbReference type="Pfam" id="PF03129">
    <property type="entry name" value="HGTP_anticodon"/>
    <property type="match status" value="1"/>
</dbReference>
<evidence type="ECO:0000256" key="7">
    <source>
        <dbReference type="ARBA" id="ARBA00023146"/>
    </source>
</evidence>
<dbReference type="InterPro" id="IPR004154">
    <property type="entry name" value="Anticodon-bd"/>
</dbReference>
<dbReference type="InterPro" id="IPR045864">
    <property type="entry name" value="aa-tRNA-synth_II/BPL/LPL"/>
</dbReference>
<dbReference type="GO" id="GO:0004827">
    <property type="term" value="F:proline-tRNA ligase activity"/>
    <property type="evidence" value="ECO:0007669"/>
    <property type="project" value="UniProtKB-EC"/>
</dbReference>
<dbReference type="InterPro" id="IPR050062">
    <property type="entry name" value="Pro-tRNA_synthetase"/>
</dbReference>
<evidence type="ECO:0000256" key="3">
    <source>
        <dbReference type="ARBA" id="ARBA00022598"/>
    </source>
</evidence>
<dbReference type="InterPro" id="IPR002316">
    <property type="entry name" value="Pro-tRNA-ligase_IIa"/>
</dbReference>
<evidence type="ECO:0000313" key="11">
    <source>
        <dbReference type="EMBL" id="OGZ30642.1"/>
    </source>
</evidence>
<name>A0A1G2EYQ0_9BACT</name>
<dbReference type="PRINTS" id="PR01046">
    <property type="entry name" value="TRNASYNTHPRO"/>
</dbReference>
<keyword evidence="5" id="KW-0067">ATP-binding</keyword>
<dbReference type="InterPro" id="IPR036621">
    <property type="entry name" value="Anticodon-bd_dom_sf"/>
</dbReference>
<evidence type="ECO:0000256" key="6">
    <source>
        <dbReference type="ARBA" id="ARBA00022917"/>
    </source>
</evidence>
<dbReference type="InterPro" id="IPR002314">
    <property type="entry name" value="aa-tRNA-synt_IIb"/>
</dbReference>
<feature type="domain" description="Aminoacyl-transfer RNA synthetases class-II family profile" evidence="10">
    <location>
        <begin position="38"/>
        <end position="315"/>
    </location>
</feature>
<dbReference type="CDD" id="cd00861">
    <property type="entry name" value="ProRS_anticodon_short"/>
    <property type="match status" value="1"/>
</dbReference>
<organism evidence="11 12">
    <name type="scientific">Candidatus Niyogibacteria bacterium RIFCSPLOWO2_02_FULL_45_13</name>
    <dbReference type="NCBI Taxonomy" id="1801725"/>
    <lineage>
        <taxon>Bacteria</taxon>
        <taxon>Candidatus Niyogiibacteriota</taxon>
    </lineage>
</organism>
<proteinExistence type="predicted"/>
<dbReference type="EMBL" id="MHMR01000017">
    <property type="protein sequence ID" value="OGZ30642.1"/>
    <property type="molecule type" value="Genomic_DNA"/>
</dbReference>
<dbReference type="InterPro" id="IPR006195">
    <property type="entry name" value="aa-tRNA-synth_II"/>
</dbReference>
<gene>
    <name evidence="11" type="ORF">A3J00_00520</name>
</gene>
<dbReference type="Pfam" id="PF00587">
    <property type="entry name" value="tRNA-synt_2b"/>
    <property type="match status" value="1"/>
</dbReference>
<dbReference type="Proteomes" id="UP000178428">
    <property type="component" value="Unassembled WGS sequence"/>
</dbReference>
<dbReference type="GO" id="GO:0006433">
    <property type="term" value="P:prolyl-tRNA aminoacylation"/>
    <property type="evidence" value="ECO:0007669"/>
    <property type="project" value="InterPro"/>
</dbReference>
<sequence length="410" mass="46340">MKQSQFFVKTLKEWPSDEENASTRYLLRAGFIDKNSSGVYSFLPMGLRVLEKINKVIREEMNALGASELLMPALISKKYWRATDRWDTEVLYKVKDSSGQEYGLAFTHEEVLTPILKKFISSFRDLPVSFYQIQTKFRDEPRARAGLLRTKEFVMKDLYSFHIDEKDLDLFYWKTADAYKNIFKRLGLEAMVVEAGGGGFTKEYTHEFQVLTEAGEDEIFYCESCDFAQNKEITQAKEGGKCPKCSKGKIKKENGIEVGNIFKLGTRFSDAAGLAYKDKKGQTKPVVMGSYGMGPSRIMGALAETNRNEKGLIWPKESSPFRVHLVELEGGHSQAVEVYETLNEAGIEVLYDDRENVSAGEKLTDADLLGIVWRAVASSRTLAENKIELKARNNGESSMVGLETLLKHVK</sequence>
<dbReference type="Gene3D" id="3.30.930.10">
    <property type="entry name" value="Bira Bifunctional Protein, Domain 2"/>
    <property type="match status" value="1"/>
</dbReference>
<evidence type="ECO:0000256" key="5">
    <source>
        <dbReference type="ARBA" id="ARBA00022840"/>
    </source>
</evidence>
<dbReference type="AlphaFoldDB" id="A0A1G2EYQ0"/>
<dbReference type="PANTHER" id="PTHR42753:SF2">
    <property type="entry name" value="PROLINE--TRNA LIGASE"/>
    <property type="match status" value="1"/>
</dbReference>
<keyword evidence="3" id="KW-0436">Ligase</keyword>
<evidence type="ECO:0000256" key="9">
    <source>
        <dbReference type="ARBA" id="ARBA00047671"/>
    </source>
</evidence>
<evidence type="ECO:0000313" key="12">
    <source>
        <dbReference type="Proteomes" id="UP000178428"/>
    </source>
</evidence>
<keyword evidence="7" id="KW-0030">Aminoacyl-tRNA synthetase</keyword>
<dbReference type="GO" id="GO:0005524">
    <property type="term" value="F:ATP binding"/>
    <property type="evidence" value="ECO:0007669"/>
    <property type="project" value="UniProtKB-KW"/>
</dbReference>
<dbReference type="GO" id="GO:0005829">
    <property type="term" value="C:cytosol"/>
    <property type="evidence" value="ECO:0007669"/>
    <property type="project" value="TreeGrafter"/>
</dbReference>
<keyword evidence="6" id="KW-0648">Protein biosynthesis</keyword>
<evidence type="ECO:0000259" key="10">
    <source>
        <dbReference type="PROSITE" id="PS50862"/>
    </source>
</evidence>
<reference evidence="11 12" key="1">
    <citation type="journal article" date="2016" name="Nat. Commun.">
        <title>Thousands of microbial genomes shed light on interconnected biogeochemical processes in an aquifer system.</title>
        <authorList>
            <person name="Anantharaman K."/>
            <person name="Brown C.T."/>
            <person name="Hug L.A."/>
            <person name="Sharon I."/>
            <person name="Castelle C.J."/>
            <person name="Probst A.J."/>
            <person name="Thomas B.C."/>
            <person name="Singh A."/>
            <person name="Wilkins M.J."/>
            <person name="Karaoz U."/>
            <person name="Brodie E.L."/>
            <person name="Williams K.H."/>
            <person name="Hubbard S.S."/>
            <person name="Banfield J.F."/>
        </authorList>
    </citation>
    <scope>NUCLEOTIDE SEQUENCE [LARGE SCALE GENOMIC DNA]</scope>
</reference>
<dbReference type="STRING" id="1801725.A3J00_00520"/>
<dbReference type="InterPro" id="IPR044140">
    <property type="entry name" value="ProRS_anticodon_short"/>
</dbReference>
<evidence type="ECO:0000256" key="2">
    <source>
        <dbReference type="ARBA" id="ARBA00019110"/>
    </source>
</evidence>
<evidence type="ECO:0000256" key="8">
    <source>
        <dbReference type="ARBA" id="ARBA00029731"/>
    </source>
</evidence>
<comment type="catalytic activity">
    <reaction evidence="9">
        <text>tRNA(Pro) + L-proline + ATP = L-prolyl-tRNA(Pro) + AMP + diphosphate</text>
        <dbReference type="Rhea" id="RHEA:14305"/>
        <dbReference type="Rhea" id="RHEA-COMP:9700"/>
        <dbReference type="Rhea" id="RHEA-COMP:9702"/>
        <dbReference type="ChEBI" id="CHEBI:30616"/>
        <dbReference type="ChEBI" id="CHEBI:33019"/>
        <dbReference type="ChEBI" id="CHEBI:60039"/>
        <dbReference type="ChEBI" id="CHEBI:78442"/>
        <dbReference type="ChEBI" id="CHEBI:78532"/>
        <dbReference type="ChEBI" id="CHEBI:456215"/>
        <dbReference type="EC" id="6.1.1.15"/>
    </reaction>
</comment>
<dbReference type="PANTHER" id="PTHR42753">
    <property type="entry name" value="MITOCHONDRIAL RIBOSOME PROTEIN L39/PROLYL-TRNA LIGASE FAMILY MEMBER"/>
    <property type="match status" value="1"/>
</dbReference>
<dbReference type="SUPFAM" id="SSF52954">
    <property type="entry name" value="Class II aaRS ABD-related"/>
    <property type="match status" value="1"/>
</dbReference>
<dbReference type="EC" id="6.1.1.15" evidence="1"/>
<dbReference type="PROSITE" id="PS50862">
    <property type="entry name" value="AA_TRNA_LIGASE_II"/>
    <property type="match status" value="1"/>
</dbReference>